<dbReference type="InterPro" id="IPR033539">
    <property type="entry name" value="Asprv1"/>
</dbReference>
<dbReference type="GO" id="GO:0004190">
    <property type="term" value="F:aspartic-type endopeptidase activity"/>
    <property type="evidence" value="ECO:0007669"/>
    <property type="project" value="InterPro"/>
</dbReference>
<evidence type="ECO:0000256" key="1">
    <source>
        <dbReference type="PROSITE-ProRule" id="PRU00196"/>
    </source>
</evidence>
<dbReference type="SUPFAM" id="SSF50630">
    <property type="entry name" value="Acid proteases"/>
    <property type="match status" value="1"/>
</dbReference>
<dbReference type="InterPro" id="IPR001190">
    <property type="entry name" value="SRCR"/>
</dbReference>
<dbReference type="InterPro" id="IPR021109">
    <property type="entry name" value="Peptidase_aspartic_dom_sf"/>
</dbReference>
<protein>
    <recommendedName>
        <fullName evidence="2">SRCR domain-containing protein</fullName>
    </recommendedName>
</protein>
<proteinExistence type="predicted"/>
<dbReference type="Proteomes" id="UP000694621">
    <property type="component" value="Unplaced"/>
</dbReference>
<dbReference type="Pfam" id="PF13975">
    <property type="entry name" value="gag-asp_proteas"/>
    <property type="match status" value="1"/>
</dbReference>
<dbReference type="AlphaFoldDB" id="A0A8B9J5V6"/>
<dbReference type="GO" id="GO:0006508">
    <property type="term" value="P:proteolysis"/>
    <property type="evidence" value="ECO:0007669"/>
    <property type="project" value="InterPro"/>
</dbReference>
<evidence type="ECO:0000259" key="2">
    <source>
        <dbReference type="PROSITE" id="PS50287"/>
    </source>
</evidence>
<feature type="domain" description="SRCR" evidence="2">
    <location>
        <begin position="199"/>
        <end position="233"/>
    </location>
</feature>
<accession>A0A8B9J5V6</accession>
<dbReference type="PANTHER" id="PTHR37006">
    <property type="entry name" value="RETROVIRAL-LIKE ASPARTIC PROTEASE 1"/>
    <property type="match status" value="1"/>
</dbReference>
<dbReference type="PROSITE" id="PS50287">
    <property type="entry name" value="SRCR_2"/>
    <property type="match status" value="1"/>
</dbReference>
<dbReference type="PROSITE" id="PS00141">
    <property type="entry name" value="ASP_PROTEASE"/>
    <property type="match status" value="1"/>
</dbReference>
<sequence length="302" mass="33536">MSLINMRPEKCVLLSGSAECLRRSSGRSSVELCNPSRPNASVHAWKLFLFIYYTVDSPDYVPQVQPTQISQVQRPVFMPETFTGSGRDWSDWSEQFEMAAEVNGWTDVLKLKFMSLLLTGRARDIYSGLATDEKSSYQNLKAALTKCFQPCDSAEWNRLNFTGRKRIGGIYFCKGWGNDEHLLIDTGAQVSIVSKKTWLDITGGGSDLQSYEGRVAVANGGEMEILGKWQTVCQFGALALGVEFLVADIPLGILLGMDFLQKYGAIIDSEGKQCTIMGKKIALLLWQSGLDEKGFTFSQMLS</sequence>
<comment type="caution">
    <text evidence="1">Lacks conserved residue(s) required for the propagation of feature annotation.</text>
</comment>
<dbReference type="InterPro" id="IPR001969">
    <property type="entry name" value="Aspartic_peptidase_AS"/>
</dbReference>
<evidence type="ECO:0000313" key="4">
    <source>
        <dbReference type="Proteomes" id="UP000694621"/>
    </source>
</evidence>
<reference evidence="3" key="1">
    <citation type="submission" date="2025-08" db="UniProtKB">
        <authorList>
            <consortium name="Ensembl"/>
        </authorList>
    </citation>
    <scope>IDENTIFICATION</scope>
</reference>
<dbReference type="PANTHER" id="PTHR37006:SF1">
    <property type="entry name" value="RETROVIRAL-LIKE ASPARTIC PROTEASE 1"/>
    <property type="match status" value="1"/>
</dbReference>
<evidence type="ECO:0000313" key="3">
    <source>
        <dbReference type="Ensembl" id="ENSAMXP00005004030.1"/>
    </source>
</evidence>
<organism evidence="3 4">
    <name type="scientific">Astyanax mexicanus</name>
    <name type="common">Blind cave fish</name>
    <name type="synonym">Astyanax fasciatus mexicanus</name>
    <dbReference type="NCBI Taxonomy" id="7994"/>
    <lineage>
        <taxon>Eukaryota</taxon>
        <taxon>Metazoa</taxon>
        <taxon>Chordata</taxon>
        <taxon>Craniata</taxon>
        <taxon>Vertebrata</taxon>
        <taxon>Euteleostomi</taxon>
        <taxon>Actinopterygii</taxon>
        <taxon>Neopterygii</taxon>
        <taxon>Teleostei</taxon>
        <taxon>Ostariophysi</taxon>
        <taxon>Characiformes</taxon>
        <taxon>Characoidei</taxon>
        <taxon>Acestrorhamphidae</taxon>
        <taxon>Acestrorhamphinae</taxon>
        <taxon>Astyanax</taxon>
    </lineage>
</organism>
<dbReference type="Ensembl" id="ENSAMXT00005004590.1">
    <property type="protein sequence ID" value="ENSAMXP00005004030.1"/>
    <property type="gene ID" value="ENSAMXG00005002490.1"/>
</dbReference>
<dbReference type="GO" id="GO:0016020">
    <property type="term" value="C:membrane"/>
    <property type="evidence" value="ECO:0007669"/>
    <property type="project" value="InterPro"/>
</dbReference>
<dbReference type="Gene3D" id="2.40.70.10">
    <property type="entry name" value="Acid Proteases"/>
    <property type="match status" value="1"/>
</dbReference>
<name>A0A8B9J5V6_ASTMX</name>